<accession>A0A2A9NLJ1</accession>
<dbReference type="Proteomes" id="UP000242287">
    <property type="component" value="Unassembled WGS sequence"/>
</dbReference>
<feature type="transmembrane region" description="Helical" evidence="10">
    <location>
        <begin position="182"/>
        <end position="200"/>
    </location>
</feature>
<protein>
    <recommendedName>
        <fullName evidence="11">Major facilitator superfamily (MFS) profile domain-containing protein</fullName>
    </recommendedName>
</protein>
<keyword evidence="6 10" id="KW-0472">Membrane</keyword>
<feature type="transmembrane region" description="Helical" evidence="10">
    <location>
        <begin position="353"/>
        <end position="374"/>
    </location>
</feature>
<dbReference type="STRING" id="703135.A0A2A9NLJ1"/>
<dbReference type="InterPro" id="IPR005829">
    <property type="entry name" value="Sugar_transporter_CS"/>
</dbReference>
<proteinExistence type="inferred from homology"/>
<feature type="transmembrane region" description="Helical" evidence="10">
    <location>
        <begin position="381"/>
        <end position="400"/>
    </location>
</feature>
<dbReference type="PANTHER" id="PTHR48022:SF68">
    <property type="entry name" value="MAJOR FACILITATOR SUPERFAMILY (MFS) PROFILE DOMAIN-CONTAINING PROTEIN-RELATED"/>
    <property type="match status" value="1"/>
</dbReference>
<feature type="region of interest" description="Disordered" evidence="9">
    <location>
        <begin position="1"/>
        <end position="21"/>
    </location>
</feature>
<dbReference type="EMBL" id="KZ301988">
    <property type="protein sequence ID" value="PFH51409.1"/>
    <property type="molecule type" value="Genomic_DNA"/>
</dbReference>
<dbReference type="Pfam" id="PF00083">
    <property type="entry name" value="Sugar_tr"/>
    <property type="match status" value="1"/>
</dbReference>
<evidence type="ECO:0000313" key="13">
    <source>
        <dbReference type="Proteomes" id="UP000242287"/>
    </source>
</evidence>
<feature type="domain" description="Major facilitator superfamily (MFS) profile" evidence="11">
    <location>
        <begin position="48"/>
        <end position="499"/>
    </location>
</feature>
<feature type="transmembrane region" description="Helical" evidence="10">
    <location>
        <begin position="126"/>
        <end position="144"/>
    </location>
</feature>
<evidence type="ECO:0000256" key="5">
    <source>
        <dbReference type="ARBA" id="ARBA00022989"/>
    </source>
</evidence>
<feature type="transmembrane region" description="Helical" evidence="10">
    <location>
        <begin position="212"/>
        <end position="229"/>
    </location>
</feature>
<comment type="catalytic activity">
    <reaction evidence="7">
        <text>myo-inositol(out) + H(+)(out) = myo-inositol(in) + H(+)(in)</text>
        <dbReference type="Rhea" id="RHEA:60364"/>
        <dbReference type="ChEBI" id="CHEBI:15378"/>
        <dbReference type="ChEBI" id="CHEBI:17268"/>
    </reaction>
</comment>
<organism evidence="12 13">
    <name type="scientific">Amanita thiersii Skay4041</name>
    <dbReference type="NCBI Taxonomy" id="703135"/>
    <lineage>
        <taxon>Eukaryota</taxon>
        <taxon>Fungi</taxon>
        <taxon>Dikarya</taxon>
        <taxon>Basidiomycota</taxon>
        <taxon>Agaricomycotina</taxon>
        <taxon>Agaricomycetes</taxon>
        <taxon>Agaricomycetidae</taxon>
        <taxon>Agaricales</taxon>
        <taxon>Pluteineae</taxon>
        <taxon>Amanitaceae</taxon>
        <taxon>Amanita</taxon>
    </lineage>
</organism>
<feature type="transmembrane region" description="Helical" evidence="10">
    <location>
        <begin position="94"/>
        <end position="114"/>
    </location>
</feature>
<dbReference type="NCBIfam" id="TIGR00879">
    <property type="entry name" value="SP"/>
    <property type="match status" value="1"/>
</dbReference>
<dbReference type="InterPro" id="IPR005828">
    <property type="entry name" value="MFS_sugar_transport-like"/>
</dbReference>
<name>A0A2A9NLJ1_9AGAR</name>
<feature type="transmembrane region" description="Helical" evidence="10">
    <location>
        <begin position="44"/>
        <end position="61"/>
    </location>
</feature>
<evidence type="ECO:0000256" key="8">
    <source>
        <dbReference type="RuleBase" id="RU003346"/>
    </source>
</evidence>
<evidence type="ECO:0000313" key="12">
    <source>
        <dbReference type="EMBL" id="PFH51409.1"/>
    </source>
</evidence>
<dbReference type="SUPFAM" id="SSF103473">
    <property type="entry name" value="MFS general substrate transporter"/>
    <property type="match status" value="1"/>
</dbReference>
<feature type="transmembrane region" description="Helical" evidence="10">
    <location>
        <begin position="317"/>
        <end position="341"/>
    </location>
</feature>
<keyword evidence="5 10" id="KW-1133">Transmembrane helix</keyword>
<dbReference type="InterPro" id="IPR036259">
    <property type="entry name" value="MFS_trans_sf"/>
</dbReference>
<comment type="subcellular location">
    <subcellularLocation>
        <location evidence="1">Membrane</location>
        <topology evidence="1">Multi-pass membrane protein</topology>
    </subcellularLocation>
</comment>
<evidence type="ECO:0000256" key="9">
    <source>
        <dbReference type="SAM" id="MobiDB-lite"/>
    </source>
</evidence>
<evidence type="ECO:0000256" key="1">
    <source>
        <dbReference type="ARBA" id="ARBA00004141"/>
    </source>
</evidence>
<sequence>MSASEESDKYRSNPQTIPLDDVYNNPEFESQVDAHRLALRGAKLTIALAFVTGTGFTLFGYDQGVMSSLLTAKQFDQVFPQVVVSDAHRNHATLQSLLVAIYELGCLVGALSNLWIGDRLGRRRTIILGGVVMIIGAILQATSFSYAQILVARVITGLGNGLNTSTVPAYHAECSPAASRGSLIMLEGTLITFGIMISFWADNSSAQWRAPVAFQITFALVMIIAINFLPESPRWLIKANRPAEAMAVVSALDDKPPTDPNVKQTFLGILEAVSIEELKPDATRDEKTGHHITGARQASLRELFTGGRSQNFRRVTLGVVIQCFQQITGINIITYYATLLFERLGISDVKSRIIAACNATEYFLASLIAIFLIERAGRRKLMLFGSVGQTLTMILLAILGKVNTAGARVVSAVLLFVFNSFFAVGWLGMTWLYPAEIVGLRMRGPANALSTASNWTFNFLVVMITGPSFENISWRTYIVFASLNAFIIPVVYLFFPETAGRSLEDMDIIFALAYKEGVSPVTVSLRKDLPKAGSPEANEILGIEVDSDL</sequence>
<evidence type="ECO:0000256" key="6">
    <source>
        <dbReference type="ARBA" id="ARBA00023136"/>
    </source>
</evidence>
<dbReference type="GO" id="GO:0016020">
    <property type="term" value="C:membrane"/>
    <property type="evidence" value="ECO:0007669"/>
    <property type="project" value="UniProtKB-SubCell"/>
</dbReference>
<dbReference type="InterPro" id="IPR020846">
    <property type="entry name" value="MFS_dom"/>
</dbReference>
<dbReference type="PRINTS" id="PR00171">
    <property type="entry name" value="SUGRTRNSPORT"/>
</dbReference>
<dbReference type="PROSITE" id="PS00216">
    <property type="entry name" value="SUGAR_TRANSPORT_1"/>
    <property type="match status" value="1"/>
</dbReference>
<dbReference type="InterPro" id="IPR050360">
    <property type="entry name" value="MFS_Sugar_Transporters"/>
</dbReference>
<feature type="transmembrane region" description="Helical" evidence="10">
    <location>
        <begin position="412"/>
        <end position="434"/>
    </location>
</feature>
<evidence type="ECO:0000256" key="3">
    <source>
        <dbReference type="ARBA" id="ARBA00022448"/>
    </source>
</evidence>
<feature type="transmembrane region" description="Helical" evidence="10">
    <location>
        <begin position="477"/>
        <end position="495"/>
    </location>
</feature>
<dbReference type="OrthoDB" id="2544694at2759"/>
<feature type="compositionally biased region" description="Basic and acidic residues" evidence="9">
    <location>
        <begin position="1"/>
        <end position="11"/>
    </location>
</feature>
<keyword evidence="3 8" id="KW-0813">Transport</keyword>
<dbReference type="PANTHER" id="PTHR48022">
    <property type="entry name" value="PLASTIDIC GLUCOSE TRANSPORTER 4"/>
    <property type="match status" value="1"/>
</dbReference>
<evidence type="ECO:0000256" key="7">
    <source>
        <dbReference type="ARBA" id="ARBA00049119"/>
    </source>
</evidence>
<keyword evidence="13" id="KW-1185">Reference proteome</keyword>
<evidence type="ECO:0000256" key="10">
    <source>
        <dbReference type="SAM" id="Phobius"/>
    </source>
</evidence>
<feature type="transmembrane region" description="Helical" evidence="10">
    <location>
        <begin position="446"/>
        <end position="465"/>
    </location>
</feature>
<gene>
    <name evidence="12" type="ORF">AMATHDRAFT_142567</name>
</gene>
<keyword evidence="4 10" id="KW-0812">Transmembrane</keyword>
<dbReference type="PROSITE" id="PS00217">
    <property type="entry name" value="SUGAR_TRANSPORT_2"/>
    <property type="match status" value="1"/>
</dbReference>
<comment type="similarity">
    <text evidence="2 8">Belongs to the major facilitator superfamily. Sugar transporter (TC 2.A.1.1) family.</text>
</comment>
<dbReference type="AlphaFoldDB" id="A0A2A9NLJ1"/>
<dbReference type="InterPro" id="IPR003663">
    <property type="entry name" value="Sugar/inositol_transpt"/>
</dbReference>
<evidence type="ECO:0000256" key="2">
    <source>
        <dbReference type="ARBA" id="ARBA00010992"/>
    </source>
</evidence>
<reference evidence="12 13" key="1">
    <citation type="submission" date="2014-02" db="EMBL/GenBank/DDBJ databases">
        <title>Transposable element dynamics among asymbiotic and ectomycorrhizal Amanita fungi.</title>
        <authorList>
            <consortium name="DOE Joint Genome Institute"/>
            <person name="Hess J."/>
            <person name="Skrede I."/>
            <person name="Wolfe B."/>
            <person name="LaButti K."/>
            <person name="Ohm R.A."/>
            <person name="Grigoriev I.V."/>
            <person name="Pringle A."/>
        </authorList>
    </citation>
    <scope>NUCLEOTIDE SEQUENCE [LARGE SCALE GENOMIC DNA]</scope>
    <source>
        <strain evidence="12 13">SKay4041</strain>
    </source>
</reference>
<feature type="transmembrane region" description="Helical" evidence="10">
    <location>
        <begin position="150"/>
        <end position="170"/>
    </location>
</feature>
<dbReference type="PROSITE" id="PS50850">
    <property type="entry name" value="MFS"/>
    <property type="match status" value="1"/>
</dbReference>
<dbReference type="FunFam" id="1.20.1250.20:FF:000061">
    <property type="entry name" value="MFS sugar transporter"/>
    <property type="match status" value="1"/>
</dbReference>
<evidence type="ECO:0000256" key="4">
    <source>
        <dbReference type="ARBA" id="ARBA00022692"/>
    </source>
</evidence>
<evidence type="ECO:0000259" key="11">
    <source>
        <dbReference type="PROSITE" id="PS50850"/>
    </source>
</evidence>
<dbReference type="Gene3D" id="1.20.1250.20">
    <property type="entry name" value="MFS general substrate transporter like domains"/>
    <property type="match status" value="1"/>
</dbReference>
<dbReference type="GO" id="GO:0005351">
    <property type="term" value="F:carbohydrate:proton symporter activity"/>
    <property type="evidence" value="ECO:0007669"/>
    <property type="project" value="TreeGrafter"/>
</dbReference>